<gene>
    <name evidence="1" type="ORF">SDC9_91804</name>
</gene>
<proteinExistence type="predicted"/>
<sequence length="50" mass="6087">MGYTQLMEKSGLSEIEVYTAIGWLARQDKIEIEERSNNKHYYYLIVEYYF</sequence>
<comment type="caution">
    <text evidence="1">The sequence shown here is derived from an EMBL/GenBank/DDBJ whole genome shotgun (WGS) entry which is preliminary data.</text>
</comment>
<dbReference type="Gene3D" id="1.10.10.10">
    <property type="entry name" value="Winged helix-like DNA-binding domain superfamily/Winged helix DNA-binding domain"/>
    <property type="match status" value="1"/>
</dbReference>
<evidence type="ECO:0000313" key="1">
    <source>
        <dbReference type="EMBL" id="MPM45119.1"/>
    </source>
</evidence>
<dbReference type="InterPro" id="IPR036388">
    <property type="entry name" value="WH-like_DNA-bd_sf"/>
</dbReference>
<organism evidence="1">
    <name type="scientific">bioreactor metagenome</name>
    <dbReference type="NCBI Taxonomy" id="1076179"/>
    <lineage>
        <taxon>unclassified sequences</taxon>
        <taxon>metagenomes</taxon>
        <taxon>ecological metagenomes</taxon>
    </lineage>
</organism>
<reference evidence="1" key="1">
    <citation type="submission" date="2019-08" db="EMBL/GenBank/DDBJ databases">
        <authorList>
            <person name="Kucharzyk K."/>
            <person name="Murdoch R.W."/>
            <person name="Higgins S."/>
            <person name="Loffler F."/>
        </authorList>
    </citation>
    <scope>NUCLEOTIDE SEQUENCE</scope>
</reference>
<accession>A0A644ZVV6</accession>
<name>A0A644ZVV6_9ZZZZ</name>
<dbReference type="AlphaFoldDB" id="A0A644ZVV6"/>
<dbReference type="EMBL" id="VSSQ01010749">
    <property type="protein sequence ID" value="MPM45119.1"/>
    <property type="molecule type" value="Genomic_DNA"/>
</dbReference>
<evidence type="ECO:0008006" key="2">
    <source>
        <dbReference type="Google" id="ProtNLM"/>
    </source>
</evidence>
<dbReference type="InterPro" id="IPR019707">
    <property type="entry name" value="DUF2582"/>
</dbReference>
<protein>
    <recommendedName>
        <fullName evidence="2">Winged helix-turn-helix domain-containing protein</fullName>
    </recommendedName>
</protein>
<dbReference type="Pfam" id="PF10771">
    <property type="entry name" value="DUF2582"/>
    <property type="match status" value="1"/>
</dbReference>